<dbReference type="InterPro" id="IPR054468">
    <property type="entry name" value="NrSPol-like_HBD"/>
</dbReference>
<dbReference type="InterPro" id="IPR003593">
    <property type="entry name" value="AAA+_ATPase"/>
</dbReference>
<evidence type="ECO:0000313" key="3">
    <source>
        <dbReference type="EMBL" id="MFC4726323.1"/>
    </source>
</evidence>
<evidence type="ECO:0000313" key="4">
    <source>
        <dbReference type="Proteomes" id="UP001596024"/>
    </source>
</evidence>
<proteinExistence type="predicted"/>
<feature type="compositionally biased region" description="Polar residues" evidence="1">
    <location>
        <begin position="12"/>
        <end position="22"/>
    </location>
</feature>
<dbReference type="Pfam" id="PF13481">
    <property type="entry name" value="AAA_25"/>
    <property type="match status" value="1"/>
</dbReference>
<feature type="region of interest" description="Disordered" evidence="1">
    <location>
        <begin position="1"/>
        <end position="22"/>
    </location>
</feature>
<gene>
    <name evidence="3" type="ORF">ACFPB0_13585</name>
</gene>
<comment type="caution">
    <text evidence="3">The sequence shown here is derived from an EMBL/GenBank/DDBJ whole genome shotgun (WGS) entry which is preliminary data.</text>
</comment>
<dbReference type="InterPro" id="IPR027417">
    <property type="entry name" value="P-loop_NTPase"/>
</dbReference>
<dbReference type="Gene3D" id="3.30.70.1790">
    <property type="entry name" value="RepB DNA-primase, N-terminal domain"/>
    <property type="match status" value="1"/>
</dbReference>
<dbReference type="EMBL" id="JBHSGQ010000009">
    <property type="protein sequence ID" value="MFC4726323.1"/>
    <property type="molecule type" value="Genomic_DNA"/>
</dbReference>
<reference evidence="4" key="1">
    <citation type="journal article" date="2019" name="Int. J. Syst. Evol. Microbiol.">
        <title>The Global Catalogue of Microorganisms (GCM) 10K type strain sequencing project: providing services to taxonomists for standard genome sequencing and annotation.</title>
        <authorList>
            <consortium name="The Broad Institute Genomics Platform"/>
            <consortium name="The Broad Institute Genome Sequencing Center for Infectious Disease"/>
            <person name="Wu L."/>
            <person name="Ma J."/>
        </authorList>
    </citation>
    <scope>NUCLEOTIDE SEQUENCE [LARGE SCALE GENOMIC DNA]</scope>
    <source>
        <strain evidence="4">CCUG 62981</strain>
    </source>
</reference>
<dbReference type="Gene3D" id="3.40.50.300">
    <property type="entry name" value="P-loop containing nucleotide triphosphate hydrolases"/>
    <property type="match status" value="1"/>
</dbReference>
<keyword evidence="4" id="KW-1185">Reference proteome</keyword>
<dbReference type="Proteomes" id="UP001596024">
    <property type="component" value="Unassembled WGS sequence"/>
</dbReference>
<evidence type="ECO:0000256" key="1">
    <source>
        <dbReference type="SAM" id="MobiDB-lite"/>
    </source>
</evidence>
<evidence type="ECO:0000259" key="2">
    <source>
        <dbReference type="SMART" id="SM00382"/>
    </source>
</evidence>
<dbReference type="SMART" id="SM00382">
    <property type="entry name" value="AAA"/>
    <property type="match status" value="1"/>
</dbReference>
<accession>A0ABV9NGZ6</accession>
<protein>
    <submittedName>
        <fullName evidence="3">AAA family ATPase</fullName>
    </submittedName>
</protein>
<dbReference type="SUPFAM" id="SSF52540">
    <property type="entry name" value="P-loop containing nucleoside triphosphate hydrolases"/>
    <property type="match status" value="1"/>
</dbReference>
<dbReference type="InterPro" id="IPR038724">
    <property type="entry name" value="RepA"/>
</dbReference>
<sequence length="717" mass="77513">MESESRRPGEATANNGNDGNNLVSPNSVEVQAFLAWQYPHVHVCCIKTGEPLSGRYFGADVEAATQYVVERNQAGLNCYFTFNIPTPDCGVKPSKKQIIALRGVHVDIDPPKGGTLNKAEVCAALEAHSPNLVVDSGNGIHAYWLFPEPIEATPENVEAVEAVNRALIAKFNGDKAASNVDRIMRIPGTVNWKRDRRMAKTLFRQDGFRPALDALQAHFAPPATPAPETPARPSEGLSVGDSEVLARLMADPALAALWNGDLSGHGGDHSAADQALCNALAPRTNFNPAQVERIWLASPLGQREKTQSRQDYRERTINKAMDSRRDFALVDSSKLTAEIAAKVEGNQPRFKLYTPDELKLLPPMQWRVKGVFPKQGFGIIYGPSGSGKSFLAFDMICAIAEGEPWFGHRTKPAPVLYVGLEGEAGVSQRVLAWEQAHGRPVPTGMRFLLQPFRLAHAEDVAALGSVCGYSEPVIIIDTLSPASPGLDENSSKDMGAVIEGANALQRLTGGLVVLIAHTGKDFTKGIRGHSSLFAALDGAILVSGNGTRRTWKVDKAKDAEAGQEFGFVLKVCTVGRDEDGEGITSLVVEPDEVAVSTPQQRPLSPNQKLALSTFHTAAGECGQLVNNAFAGLHLNDWRPAFYRESTADNDDNKKKAFQRAREALVERGELSVANDIYRLAGPNAAETEKVIAARLREAGQRDIIGTSPGHVPRRDTP</sequence>
<dbReference type="Pfam" id="PF22763">
    <property type="entry name" value="NrS1-1_pol-like_HBD"/>
    <property type="match status" value="1"/>
</dbReference>
<dbReference type="RefSeq" id="WP_371392625.1">
    <property type="nucleotide sequence ID" value="NZ_CP163421.1"/>
</dbReference>
<dbReference type="CDD" id="cd01125">
    <property type="entry name" value="RepA_RSF1010_like"/>
    <property type="match status" value="1"/>
</dbReference>
<feature type="domain" description="AAA+ ATPase" evidence="2">
    <location>
        <begin position="374"/>
        <end position="547"/>
    </location>
</feature>
<name>A0ABV9NGZ6_9PROT</name>
<organism evidence="3 4">
    <name type="scientific">Glycocaulis abyssi</name>
    <dbReference type="NCBI Taxonomy" id="1433403"/>
    <lineage>
        <taxon>Bacteria</taxon>
        <taxon>Pseudomonadati</taxon>
        <taxon>Pseudomonadota</taxon>
        <taxon>Alphaproteobacteria</taxon>
        <taxon>Maricaulales</taxon>
        <taxon>Maricaulaceae</taxon>
        <taxon>Glycocaulis</taxon>
    </lineage>
</organism>